<evidence type="ECO:0000256" key="1">
    <source>
        <dbReference type="SAM" id="MobiDB-lite"/>
    </source>
</evidence>
<gene>
    <name evidence="2" type="ORF">Poly51_27570</name>
</gene>
<dbReference type="RefSeq" id="WP_186775524.1">
    <property type="nucleotide sequence ID" value="NZ_SJPW01000003.1"/>
</dbReference>
<dbReference type="Proteomes" id="UP000318288">
    <property type="component" value="Unassembled WGS sequence"/>
</dbReference>
<comment type="caution">
    <text evidence="2">The sequence shown here is derived from an EMBL/GenBank/DDBJ whole genome shotgun (WGS) entry which is preliminary data.</text>
</comment>
<organism evidence="2 3">
    <name type="scientific">Rubripirellula tenax</name>
    <dbReference type="NCBI Taxonomy" id="2528015"/>
    <lineage>
        <taxon>Bacteria</taxon>
        <taxon>Pseudomonadati</taxon>
        <taxon>Planctomycetota</taxon>
        <taxon>Planctomycetia</taxon>
        <taxon>Pirellulales</taxon>
        <taxon>Pirellulaceae</taxon>
        <taxon>Rubripirellula</taxon>
    </lineage>
</organism>
<evidence type="ECO:0008006" key="4">
    <source>
        <dbReference type="Google" id="ProtNLM"/>
    </source>
</evidence>
<feature type="region of interest" description="Disordered" evidence="1">
    <location>
        <begin position="1"/>
        <end position="21"/>
    </location>
</feature>
<evidence type="ECO:0000313" key="2">
    <source>
        <dbReference type="EMBL" id="TWU56840.1"/>
    </source>
</evidence>
<keyword evidence="3" id="KW-1185">Reference proteome</keyword>
<proteinExistence type="predicted"/>
<accession>A0A5C6F8A8</accession>
<dbReference type="EMBL" id="SJPW01000003">
    <property type="protein sequence ID" value="TWU56840.1"/>
    <property type="molecule type" value="Genomic_DNA"/>
</dbReference>
<protein>
    <recommendedName>
        <fullName evidence="4">Cellobiose phosphorylase</fullName>
    </recommendedName>
</protein>
<sequence length="1182" mass="132917">MNYPNTNLPESVGPDSPQALLDNAPERRFMTAQNDTGEAHGEYVQIDGKDWYKISNSHRMADFFISIVSSSNHWMFVSSSGALTAGRRNADSSLFPYYCSDKISDAATNTGPRTLLRIRHEGGPWCLWEPFATAPIRTGQRTRNLYKNSLGTRILFEEFNHALGVVFRYSWATGHQYGFVRRCEILNQGEGRIEVELCDGIENIVPSGLGKDFQLRYSNLADAYKKNELLSESGLAVYYLSSIPTDRAEASEGMQATVAWQTGLGNQCIALSSESLDAFARGDGLTSQPDVRGRRGAYFASKSFVCEPGDSRTWNIVADVNCDHGDVVQLHRQLELGGDMSAELERDVQANEDRLLQIISAADGRQVGADQRRAQRHQSNVLFNVMRGGIPANGYTVNVADFEKHVRNANRHVRNRSDGLISTLPSTIHFDELQSRVAQSGDADLIRITCEYLPLCFSRRHGDPTRPWNEFSIDVWDSSGDANLSYEGNWRDIFQNWEALAVAYPRWIGPMIFRFVNASSADGYNPYRISKDGFEWEVPDDDDPWSNIGYWGDHQIIYLLKLLEIGRSMMPGVLDDCLSKQICTYANIPYRIRSYEDIRRDPSETIDFDRKHADKIEQLVASMGADGKLLTTQSGVPYGVGLVEKLLVPLLAKLTNFVPGGGVWLNTQRPEWNDANNALVGHGLSVVTACHLRRYLTFLIDWFSSSRESLPSTVIMSREVWSLANEVNAAIVGNAASFDGPIDDQARKRILDRLSIAGSNYRTNLYDNALSGDQESTTLPSLVEFFRNARKMIDHTIEQNRRDDGMYHAYNLLSLNNETASVSHLHEMLEGQVAVLSSGILSAAQSVEVLDALRHSRMYREDQNSYMLYPDRDLPTFLEKNCLPPDHAYQSQLLRKLVADSDLSIVRPDADGNLRFHSDFRNVADLRVAIDRLRTHSQYETLIDRERELVDQIFEDTFGHRNFTGRSGTFFAYEGLGSIYWHMVSKLALAVLDQCVQTRQSGIEPDSDILQRLHHHYREIRDGIGLTKTPPQYGAFPTDPYSHTPRDAGVQQPGMTGQVKEDILSRWVEVGIRMDDGKLSFDPAFFEATEFSETDSELEFFNLHGNRERLPVPAGCFAMTLCQVPVVYRRTTDGTSGLVIARNGAPSLRRADLSLTASESESLFARKGEVTFLEVSFDPNRV</sequence>
<evidence type="ECO:0000313" key="3">
    <source>
        <dbReference type="Proteomes" id="UP000318288"/>
    </source>
</evidence>
<name>A0A5C6F8A8_9BACT</name>
<dbReference type="AlphaFoldDB" id="A0A5C6F8A8"/>
<reference evidence="2 3" key="1">
    <citation type="submission" date="2019-02" db="EMBL/GenBank/DDBJ databases">
        <title>Deep-cultivation of Planctomycetes and their phenomic and genomic characterization uncovers novel biology.</title>
        <authorList>
            <person name="Wiegand S."/>
            <person name="Jogler M."/>
            <person name="Boedeker C."/>
            <person name="Pinto D."/>
            <person name="Vollmers J."/>
            <person name="Rivas-Marin E."/>
            <person name="Kohn T."/>
            <person name="Peeters S.H."/>
            <person name="Heuer A."/>
            <person name="Rast P."/>
            <person name="Oberbeckmann S."/>
            <person name="Bunk B."/>
            <person name="Jeske O."/>
            <person name="Meyerdierks A."/>
            <person name="Storesund J.E."/>
            <person name="Kallscheuer N."/>
            <person name="Luecker S."/>
            <person name="Lage O.M."/>
            <person name="Pohl T."/>
            <person name="Merkel B.J."/>
            <person name="Hornburger P."/>
            <person name="Mueller R.-W."/>
            <person name="Bruemmer F."/>
            <person name="Labrenz M."/>
            <person name="Spormann A.M."/>
            <person name="Op Den Camp H."/>
            <person name="Overmann J."/>
            <person name="Amann R."/>
            <person name="Jetten M.S.M."/>
            <person name="Mascher T."/>
            <person name="Medema M.H."/>
            <person name="Devos D.P."/>
            <person name="Kaster A.-K."/>
            <person name="Ovreas L."/>
            <person name="Rohde M."/>
            <person name="Galperin M.Y."/>
            <person name="Jogler C."/>
        </authorList>
    </citation>
    <scope>NUCLEOTIDE SEQUENCE [LARGE SCALE GENOMIC DNA]</scope>
    <source>
        <strain evidence="2 3">Poly51</strain>
    </source>
</reference>